<protein>
    <recommendedName>
        <fullName evidence="6">RNA polymerase sigma factor</fullName>
    </recommendedName>
</protein>
<dbReference type="Proteomes" id="UP000198729">
    <property type="component" value="Unassembled WGS sequence"/>
</dbReference>
<dbReference type="InterPro" id="IPR014284">
    <property type="entry name" value="RNA_pol_sigma-70_dom"/>
</dbReference>
<dbReference type="InterPro" id="IPR013324">
    <property type="entry name" value="RNA_pol_sigma_r3/r4-like"/>
</dbReference>
<dbReference type="GO" id="GO:0016987">
    <property type="term" value="F:sigma factor activity"/>
    <property type="evidence" value="ECO:0007669"/>
    <property type="project" value="UniProtKB-KW"/>
</dbReference>
<dbReference type="AlphaFoldDB" id="A0A1G5SCR7"/>
<evidence type="ECO:0000256" key="1">
    <source>
        <dbReference type="ARBA" id="ARBA00010641"/>
    </source>
</evidence>
<dbReference type="InterPro" id="IPR013249">
    <property type="entry name" value="RNA_pol_sigma70_r4_t2"/>
</dbReference>
<dbReference type="InterPro" id="IPR014289">
    <property type="entry name" value="RNA_pol_sigma-24-rel"/>
</dbReference>
<evidence type="ECO:0000313" key="9">
    <source>
        <dbReference type="EMBL" id="SCZ84229.1"/>
    </source>
</evidence>
<dbReference type="PANTHER" id="PTHR43133:SF8">
    <property type="entry name" value="RNA POLYMERASE SIGMA FACTOR HI_1459-RELATED"/>
    <property type="match status" value="1"/>
</dbReference>
<dbReference type="EMBL" id="FMWO01000018">
    <property type="protein sequence ID" value="SCZ84229.1"/>
    <property type="molecule type" value="Genomic_DNA"/>
</dbReference>
<dbReference type="NCBIfam" id="TIGR02937">
    <property type="entry name" value="sigma70-ECF"/>
    <property type="match status" value="1"/>
</dbReference>
<keyword evidence="5 6" id="KW-0804">Transcription</keyword>
<evidence type="ECO:0000256" key="5">
    <source>
        <dbReference type="ARBA" id="ARBA00023163"/>
    </source>
</evidence>
<evidence type="ECO:0000256" key="3">
    <source>
        <dbReference type="ARBA" id="ARBA00023082"/>
    </source>
</evidence>
<dbReference type="STRING" id="51642.NSMM_130006"/>
<dbReference type="GO" id="GO:0003677">
    <property type="term" value="F:DNA binding"/>
    <property type="evidence" value="ECO:0007669"/>
    <property type="project" value="UniProtKB-KW"/>
</dbReference>
<dbReference type="Pfam" id="PF04542">
    <property type="entry name" value="Sigma70_r2"/>
    <property type="match status" value="1"/>
</dbReference>
<dbReference type="Gene3D" id="1.10.1740.10">
    <property type="match status" value="1"/>
</dbReference>
<name>A0A1G5SCR7_9PROT</name>
<dbReference type="GO" id="GO:0006352">
    <property type="term" value="P:DNA-templated transcription initiation"/>
    <property type="evidence" value="ECO:0007669"/>
    <property type="project" value="InterPro"/>
</dbReference>
<dbReference type="SUPFAM" id="SSF88946">
    <property type="entry name" value="Sigma2 domain of RNA polymerase sigma factors"/>
    <property type="match status" value="1"/>
</dbReference>
<dbReference type="Gene3D" id="1.10.10.10">
    <property type="entry name" value="Winged helix-like DNA-binding domain superfamily/Winged helix DNA-binding domain"/>
    <property type="match status" value="1"/>
</dbReference>
<keyword evidence="4 6" id="KW-0238">DNA-binding</keyword>
<dbReference type="OrthoDB" id="9782108at2"/>
<proteinExistence type="inferred from homology"/>
<accession>A0A1G5SCR7</accession>
<dbReference type="Pfam" id="PF08281">
    <property type="entry name" value="Sigma70_r4_2"/>
    <property type="match status" value="1"/>
</dbReference>
<evidence type="ECO:0000259" key="7">
    <source>
        <dbReference type="Pfam" id="PF04542"/>
    </source>
</evidence>
<evidence type="ECO:0000259" key="8">
    <source>
        <dbReference type="Pfam" id="PF08281"/>
    </source>
</evidence>
<dbReference type="PANTHER" id="PTHR43133">
    <property type="entry name" value="RNA POLYMERASE ECF-TYPE SIGMA FACTO"/>
    <property type="match status" value="1"/>
</dbReference>
<keyword evidence="2 6" id="KW-0805">Transcription regulation</keyword>
<gene>
    <name evidence="9" type="ORF">NSMM_130006</name>
</gene>
<evidence type="ECO:0000256" key="6">
    <source>
        <dbReference type="RuleBase" id="RU000716"/>
    </source>
</evidence>
<comment type="similarity">
    <text evidence="1 6">Belongs to the sigma-70 factor family. ECF subfamily.</text>
</comment>
<reference evidence="9 10" key="1">
    <citation type="submission" date="2016-10" db="EMBL/GenBank/DDBJ databases">
        <authorList>
            <person name="de Groot N.N."/>
        </authorList>
    </citation>
    <scope>NUCLEOTIDE SEQUENCE [LARGE SCALE GENOMIC DNA]</scope>
    <source>
        <strain evidence="9">1</strain>
    </source>
</reference>
<feature type="domain" description="RNA polymerase sigma factor 70 region 4 type 2" evidence="8">
    <location>
        <begin position="127"/>
        <end position="179"/>
    </location>
</feature>
<organism evidence="9 10">
    <name type="scientific">Nitrosomonas mobilis</name>
    <dbReference type="NCBI Taxonomy" id="51642"/>
    <lineage>
        <taxon>Bacteria</taxon>
        <taxon>Pseudomonadati</taxon>
        <taxon>Pseudomonadota</taxon>
        <taxon>Betaproteobacteria</taxon>
        <taxon>Nitrosomonadales</taxon>
        <taxon>Nitrosomonadaceae</taxon>
        <taxon>Nitrosomonas</taxon>
    </lineage>
</organism>
<dbReference type="InterPro" id="IPR000838">
    <property type="entry name" value="RNA_pol_sigma70_ECF_CS"/>
</dbReference>
<feature type="domain" description="RNA polymerase sigma-70 region 2" evidence="7">
    <location>
        <begin position="15"/>
        <end position="80"/>
    </location>
</feature>
<evidence type="ECO:0000256" key="4">
    <source>
        <dbReference type="ARBA" id="ARBA00023125"/>
    </source>
</evidence>
<dbReference type="InterPro" id="IPR007627">
    <property type="entry name" value="RNA_pol_sigma70_r2"/>
</dbReference>
<dbReference type="NCBIfam" id="TIGR02943">
    <property type="entry name" value="Sig70_famx1"/>
    <property type="match status" value="1"/>
</dbReference>
<evidence type="ECO:0000256" key="2">
    <source>
        <dbReference type="ARBA" id="ARBA00023015"/>
    </source>
</evidence>
<dbReference type="InterPro" id="IPR039425">
    <property type="entry name" value="RNA_pol_sigma-70-like"/>
</dbReference>
<dbReference type="SUPFAM" id="SSF88659">
    <property type="entry name" value="Sigma3 and sigma4 domains of RNA polymerase sigma factors"/>
    <property type="match status" value="1"/>
</dbReference>
<evidence type="ECO:0000313" key="10">
    <source>
        <dbReference type="Proteomes" id="UP000198729"/>
    </source>
</evidence>
<sequence>MIAGNNDSNTKAWLEEYGDYLFSYALLKAKDTHVAEDLVQETLLAAITAKNTFSNASTTRTWLVGILKHKLIDHFRQQGREVAVGDLFDQDEGDSLDNFFRANGRWIEKPDAFPDPESALQQKEFWEIFQECLSGLKPKQVEVFLAKEIYGMSNEDICKDFALSPTNVWVIMHRARLSLNRCLKTNWMD</sequence>
<dbReference type="RefSeq" id="WP_090283551.1">
    <property type="nucleotide sequence ID" value="NZ_FMWO01000018.1"/>
</dbReference>
<keyword evidence="3 6" id="KW-0731">Sigma factor</keyword>
<keyword evidence="10" id="KW-1185">Reference proteome</keyword>
<dbReference type="InterPro" id="IPR013325">
    <property type="entry name" value="RNA_pol_sigma_r2"/>
</dbReference>
<dbReference type="InterPro" id="IPR036388">
    <property type="entry name" value="WH-like_DNA-bd_sf"/>
</dbReference>
<dbReference type="PROSITE" id="PS01063">
    <property type="entry name" value="SIGMA70_ECF"/>
    <property type="match status" value="1"/>
</dbReference>